<feature type="region of interest" description="Disordered" evidence="1">
    <location>
        <begin position="25"/>
        <end position="52"/>
    </location>
</feature>
<evidence type="ECO:0000256" key="1">
    <source>
        <dbReference type="SAM" id="MobiDB-lite"/>
    </source>
</evidence>
<accession>A0ABP8KA67</accession>
<evidence type="ECO:0000313" key="2">
    <source>
        <dbReference type="EMBL" id="GAA4402321.1"/>
    </source>
</evidence>
<organism evidence="2 3">
    <name type="scientific">Fodinibacter luteus</name>
    <dbReference type="NCBI Taxonomy" id="552064"/>
    <lineage>
        <taxon>Bacteria</taxon>
        <taxon>Bacillati</taxon>
        <taxon>Actinomycetota</taxon>
        <taxon>Actinomycetes</taxon>
        <taxon>Micrococcales</taxon>
        <taxon>Intrasporangiaceae</taxon>
        <taxon>Fodinibacter (ex Wang et al. 2009)</taxon>
    </lineage>
</organism>
<comment type="caution">
    <text evidence="2">The sequence shown here is derived from an EMBL/GenBank/DDBJ whole genome shotgun (WGS) entry which is preliminary data.</text>
</comment>
<reference evidence="3" key="1">
    <citation type="journal article" date="2019" name="Int. J. Syst. Evol. Microbiol.">
        <title>The Global Catalogue of Microorganisms (GCM) 10K type strain sequencing project: providing services to taxonomists for standard genome sequencing and annotation.</title>
        <authorList>
            <consortium name="The Broad Institute Genomics Platform"/>
            <consortium name="The Broad Institute Genome Sequencing Center for Infectious Disease"/>
            <person name="Wu L."/>
            <person name="Ma J."/>
        </authorList>
    </citation>
    <scope>NUCLEOTIDE SEQUENCE [LARGE SCALE GENOMIC DNA]</scope>
    <source>
        <strain evidence="3">JCM 17809</strain>
    </source>
</reference>
<dbReference type="EMBL" id="BAABGM010000008">
    <property type="protein sequence ID" value="GAA4402321.1"/>
    <property type="molecule type" value="Genomic_DNA"/>
</dbReference>
<protein>
    <submittedName>
        <fullName evidence="2">Uncharacterized protein</fullName>
    </submittedName>
</protein>
<gene>
    <name evidence="2" type="ORF">GCM10023168_12730</name>
</gene>
<proteinExistence type="predicted"/>
<name>A0ABP8KA67_9MICO</name>
<evidence type="ECO:0000313" key="3">
    <source>
        <dbReference type="Proteomes" id="UP001500945"/>
    </source>
</evidence>
<sequence length="76" mass="8017">MWDQPQGATDGAAEQRDVLEVGVEHPSDADGQCRKHGQYKPGDQASSHKHLARKAPDCGGGCAGLPDSIGYLRKCG</sequence>
<dbReference type="Proteomes" id="UP001500945">
    <property type="component" value="Unassembled WGS sequence"/>
</dbReference>
<keyword evidence="3" id="KW-1185">Reference proteome</keyword>